<evidence type="ECO:0000256" key="9">
    <source>
        <dbReference type="ARBA" id="ARBA00022840"/>
    </source>
</evidence>
<dbReference type="Gene3D" id="3.30.565.10">
    <property type="entry name" value="Histidine kinase-like ATPase, C-terminal domain"/>
    <property type="match status" value="1"/>
</dbReference>
<keyword evidence="5" id="KW-0716">Sensory transduction</keyword>
<evidence type="ECO:0000259" key="13">
    <source>
        <dbReference type="PROSITE" id="PS50046"/>
    </source>
</evidence>
<evidence type="ECO:0000313" key="16">
    <source>
        <dbReference type="EMBL" id="PRY85600.1"/>
    </source>
</evidence>
<evidence type="ECO:0000259" key="14">
    <source>
        <dbReference type="PROSITE" id="PS50110"/>
    </source>
</evidence>
<dbReference type="Gene3D" id="3.30.450.40">
    <property type="match status" value="1"/>
</dbReference>
<reference evidence="16 17" key="1">
    <citation type="submission" date="2018-03" db="EMBL/GenBank/DDBJ databases">
        <title>Genomic Encyclopedia of Archaeal and Bacterial Type Strains, Phase II (KMG-II): from individual species to whole genera.</title>
        <authorList>
            <person name="Goeker M."/>
        </authorList>
    </citation>
    <scope>NUCLEOTIDE SEQUENCE [LARGE SCALE GENOMIC DNA]</scope>
    <source>
        <strain evidence="16 17">DSM 100212</strain>
    </source>
</reference>
<dbReference type="PANTHER" id="PTHR41523:SF8">
    <property type="entry name" value="ETHYLENE RESPONSE SENSOR PROTEIN"/>
    <property type="match status" value="1"/>
</dbReference>
<gene>
    <name evidence="16" type="ORF">CLV74_11553</name>
</gene>
<name>A0A2T0WFW1_9RHOB</name>
<dbReference type="PROSITE" id="PS50112">
    <property type="entry name" value="PAS"/>
    <property type="match status" value="1"/>
</dbReference>
<dbReference type="InterPro" id="IPR036890">
    <property type="entry name" value="HATPase_C_sf"/>
</dbReference>
<dbReference type="Gene3D" id="3.30.450.20">
    <property type="entry name" value="PAS domain"/>
    <property type="match status" value="1"/>
</dbReference>
<dbReference type="Pfam" id="PF08446">
    <property type="entry name" value="PAS_2"/>
    <property type="match status" value="1"/>
</dbReference>
<protein>
    <recommendedName>
        <fullName evidence="2">histidine kinase</fullName>
        <ecNumber evidence="2">2.7.13.3</ecNumber>
    </recommendedName>
</protein>
<feature type="domain" description="PAS" evidence="15">
    <location>
        <begin position="38"/>
        <end position="68"/>
    </location>
</feature>
<sequence length="859" mass="94424">MTQSEATEFPSGQAAVDLTNCDREPIHILGRVQEFGALVAVSSDGIIQHASSNLQDALGFPADEVVGQPLGTICPPPVMQKIFERSRSLSGQDAVVRVFGVLMPSVAGLFDLSIHQSGRHLVVEFERKRTSVGQDFLSEVYPYINRIRLAESFEAKTHEAARALRALSGFDSVMVYQFQPDASGKVVAQDRAAHMDDFKGLFFPASDIPKQARALYARSLLRLIADVDHEGVDIVPQISAEGQPLDLSLSVTRAVSPIHLEYLRNMGVRASMSVSIMRNNELWGLFACHHATPKYIDFEARTAIELFGHLFSYELSHLEQQTRATAEKDAAKLQTRLMSMMAQGEPLAKSLMYVSEDIQDVIPHDGMVLYSEGAYQGIGAVPTEDEFYALTRFLNTAAASGVYETHCLSQHFIPAEAYADRAAGCLAIPISRRPRDYLVLFRKEQRTKVTWAGNPDKPVTPGPNGLRLTPRKSFEAWSQVIRGQSAPWGPAVSHAAELLRALLLEIFLKITDQANEERKRAQEKQELLISELNHRVRNILNLMRGLIKQSKSATASVEDFSGRLDGRIHALARAHDQLTRDDWAPASLQELVRLEIAAYTEEKVDRLIINGGDVLISPKAYTSLALVVHELMTNSVKYGALREASGRIVLTLGRDHTNALTLSWSERGGPAVVPPSRRGFGSTIIERFVPFELNGEARLDYKVTGLEAHFVIPEAHVFVAPTRDEAADIDNAQAGRPADGVTGTALVLEDTMIIAMDAADILTELGASDVKIASNVQEALNQIEKNTFSVAVLDVNLGNEQSLPVAIRLAELGVPFILSTGYGERDDIRASYPPCPILRKPFSSETLAEAVFEAIHSNR</sequence>
<dbReference type="AlphaFoldDB" id="A0A2T0WFW1"/>
<evidence type="ECO:0000256" key="2">
    <source>
        <dbReference type="ARBA" id="ARBA00012438"/>
    </source>
</evidence>
<dbReference type="Proteomes" id="UP000238392">
    <property type="component" value="Unassembled WGS sequence"/>
</dbReference>
<dbReference type="PROSITE" id="PS50046">
    <property type="entry name" value="PHYTOCHROME_2"/>
    <property type="match status" value="1"/>
</dbReference>
<dbReference type="InterPro" id="IPR035965">
    <property type="entry name" value="PAS-like_dom_sf"/>
</dbReference>
<dbReference type="SMART" id="SM00911">
    <property type="entry name" value="HWE_HK"/>
    <property type="match status" value="1"/>
</dbReference>
<dbReference type="EMBL" id="PVTQ01000015">
    <property type="protein sequence ID" value="PRY85600.1"/>
    <property type="molecule type" value="Genomic_DNA"/>
</dbReference>
<dbReference type="PROSITE" id="PS50110">
    <property type="entry name" value="RESPONSE_REGULATORY"/>
    <property type="match status" value="1"/>
</dbReference>
<dbReference type="GO" id="GO:0000160">
    <property type="term" value="P:phosphorelay signal transduction system"/>
    <property type="evidence" value="ECO:0007669"/>
    <property type="project" value="InterPro"/>
</dbReference>
<dbReference type="InterPro" id="IPR000014">
    <property type="entry name" value="PAS"/>
</dbReference>
<dbReference type="OrthoDB" id="489241at2"/>
<dbReference type="SMART" id="SM00065">
    <property type="entry name" value="GAF"/>
    <property type="match status" value="1"/>
</dbReference>
<evidence type="ECO:0000256" key="8">
    <source>
        <dbReference type="ARBA" id="ARBA00022777"/>
    </source>
</evidence>
<evidence type="ECO:0000313" key="17">
    <source>
        <dbReference type="Proteomes" id="UP000238392"/>
    </source>
</evidence>
<dbReference type="InterPro" id="IPR001789">
    <property type="entry name" value="Sig_transdc_resp-reg_receiver"/>
</dbReference>
<keyword evidence="8 16" id="KW-0418">Kinase</keyword>
<feature type="domain" description="Response regulatory" evidence="14">
    <location>
        <begin position="744"/>
        <end position="855"/>
    </location>
</feature>
<keyword evidence="11" id="KW-0675">Receptor</keyword>
<dbReference type="SUPFAM" id="SSF55781">
    <property type="entry name" value="GAF domain-like"/>
    <property type="match status" value="2"/>
</dbReference>
<dbReference type="Pfam" id="PF07536">
    <property type="entry name" value="HWE_HK"/>
    <property type="match status" value="1"/>
</dbReference>
<dbReference type="InterPro" id="IPR001294">
    <property type="entry name" value="Phytochrome"/>
</dbReference>
<dbReference type="Gene3D" id="3.30.450.270">
    <property type="match status" value="1"/>
</dbReference>
<feature type="modified residue" description="4-aspartylphosphate" evidence="12">
    <location>
        <position position="794"/>
    </location>
</feature>
<dbReference type="RefSeq" id="WP_106267402.1">
    <property type="nucleotide sequence ID" value="NZ_PVTQ01000015.1"/>
</dbReference>
<dbReference type="Gene3D" id="3.40.50.2300">
    <property type="match status" value="1"/>
</dbReference>
<keyword evidence="10" id="KW-0157">Chromophore</keyword>
<dbReference type="GO" id="GO:0005524">
    <property type="term" value="F:ATP binding"/>
    <property type="evidence" value="ECO:0007669"/>
    <property type="project" value="UniProtKB-KW"/>
</dbReference>
<evidence type="ECO:0000256" key="6">
    <source>
        <dbReference type="ARBA" id="ARBA00022679"/>
    </source>
</evidence>
<dbReference type="SUPFAM" id="SSF52172">
    <property type="entry name" value="CheY-like"/>
    <property type="match status" value="1"/>
</dbReference>
<dbReference type="InterPro" id="IPR003018">
    <property type="entry name" value="GAF"/>
</dbReference>
<dbReference type="InterPro" id="IPR013654">
    <property type="entry name" value="PAS_2"/>
</dbReference>
<evidence type="ECO:0000256" key="11">
    <source>
        <dbReference type="ARBA" id="ARBA00023170"/>
    </source>
</evidence>
<keyword evidence="17" id="KW-1185">Reference proteome</keyword>
<dbReference type="SMART" id="SM00448">
    <property type="entry name" value="REC"/>
    <property type="match status" value="1"/>
</dbReference>
<keyword evidence="7" id="KW-0547">Nucleotide-binding</keyword>
<dbReference type="Pfam" id="PF01590">
    <property type="entry name" value="GAF"/>
    <property type="match status" value="1"/>
</dbReference>
<dbReference type="InterPro" id="IPR011006">
    <property type="entry name" value="CheY-like_superfamily"/>
</dbReference>
<evidence type="ECO:0000256" key="7">
    <source>
        <dbReference type="ARBA" id="ARBA00022741"/>
    </source>
</evidence>
<dbReference type="Pfam" id="PF00360">
    <property type="entry name" value="PHY"/>
    <property type="match status" value="1"/>
</dbReference>
<accession>A0A2T0WFW1</accession>
<evidence type="ECO:0000256" key="12">
    <source>
        <dbReference type="PROSITE-ProRule" id="PRU00169"/>
    </source>
</evidence>
<evidence type="ECO:0000256" key="10">
    <source>
        <dbReference type="ARBA" id="ARBA00022991"/>
    </source>
</evidence>
<keyword evidence="4 12" id="KW-0597">Phosphoprotein</keyword>
<dbReference type="GO" id="GO:0004673">
    <property type="term" value="F:protein histidine kinase activity"/>
    <property type="evidence" value="ECO:0007669"/>
    <property type="project" value="UniProtKB-EC"/>
</dbReference>
<dbReference type="EC" id="2.7.13.3" evidence="2"/>
<dbReference type="InterPro" id="IPR043150">
    <property type="entry name" value="Phytochrome_PHY_sf"/>
</dbReference>
<dbReference type="GO" id="GO:0006355">
    <property type="term" value="P:regulation of DNA-templated transcription"/>
    <property type="evidence" value="ECO:0007669"/>
    <property type="project" value="InterPro"/>
</dbReference>
<dbReference type="InterPro" id="IPR011102">
    <property type="entry name" value="Sig_transdc_His_kinase_HWE"/>
</dbReference>
<organism evidence="16 17">
    <name type="scientific">Donghicola tyrosinivorans</name>
    <dbReference type="NCBI Taxonomy" id="1652492"/>
    <lineage>
        <taxon>Bacteria</taxon>
        <taxon>Pseudomonadati</taxon>
        <taxon>Pseudomonadota</taxon>
        <taxon>Alphaproteobacteria</taxon>
        <taxon>Rhodobacterales</taxon>
        <taxon>Roseobacteraceae</taxon>
        <taxon>Donghicola</taxon>
    </lineage>
</organism>
<dbReference type="PRINTS" id="PR01033">
    <property type="entry name" value="PHYTOCHROME"/>
</dbReference>
<proteinExistence type="predicted"/>
<evidence type="ECO:0000256" key="4">
    <source>
        <dbReference type="ARBA" id="ARBA00022553"/>
    </source>
</evidence>
<dbReference type="PANTHER" id="PTHR41523">
    <property type="entry name" value="TWO-COMPONENT SYSTEM SENSOR PROTEIN"/>
    <property type="match status" value="1"/>
</dbReference>
<dbReference type="InterPro" id="IPR029016">
    <property type="entry name" value="GAF-like_dom_sf"/>
</dbReference>
<dbReference type="GO" id="GO:0009584">
    <property type="term" value="P:detection of visible light"/>
    <property type="evidence" value="ECO:0007669"/>
    <property type="project" value="InterPro"/>
</dbReference>
<feature type="domain" description="Phytochrome chromophore attachment site" evidence="13">
    <location>
        <begin position="152"/>
        <end position="309"/>
    </location>
</feature>
<evidence type="ECO:0000259" key="15">
    <source>
        <dbReference type="PROSITE" id="PS50112"/>
    </source>
</evidence>
<evidence type="ECO:0000256" key="1">
    <source>
        <dbReference type="ARBA" id="ARBA00000085"/>
    </source>
</evidence>
<comment type="caution">
    <text evidence="16">The sequence shown here is derived from an EMBL/GenBank/DDBJ whole genome shotgun (WGS) entry which is preliminary data.</text>
</comment>
<evidence type="ECO:0000256" key="3">
    <source>
        <dbReference type="ARBA" id="ARBA00022543"/>
    </source>
</evidence>
<evidence type="ECO:0000256" key="5">
    <source>
        <dbReference type="ARBA" id="ARBA00022606"/>
    </source>
</evidence>
<keyword evidence="6" id="KW-0808">Transferase</keyword>
<dbReference type="CDD" id="cd00130">
    <property type="entry name" value="PAS"/>
    <property type="match status" value="1"/>
</dbReference>
<dbReference type="GO" id="GO:0009881">
    <property type="term" value="F:photoreceptor activity"/>
    <property type="evidence" value="ECO:0007669"/>
    <property type="project" value="UniProtKB-KW"/>
</dbReference>
<dbReference type="InterPro" id="IPR013515">
    <property type="entry name" value="Phytochrome_cen-reg"/>
</dbReference>
<dbReference type="SUPFAM" id="SSF55785">
    <property type="entry name" value="PYP-like sensor domain (PAS domain)"/>
    <property type="match status" value="1"/>
</dbReference>
<comment type="catalytic activity">
    <reaction evidence="1">
        <text>ATP + protein L-histidine = ADP + protein N-phospho-L-histidine.</text>
        <dbReference type="EC" id="2.7.13.3"/>
    </reaction>
</comment>
<keyword evidence="3" id="KW-0600">Photoreceptor protein</keyword>
<keyword evidence="9" id="KW-0067">ATP-binding</keyword>
<dbReference type="InterPro" id="IPR016132">
    <property type="entry name" value="Phyto_chromo_attachment"/>
</dbReference>